<dbReference type="AlphaFoldDB" id="A0ABD2Q2M8"/>
<dbReference type="Gene3D" id="2.40.10.10">
    <property type="entry name" value="Trypsin-like serine proteases"/>
    <property type="match status" value="1"/>
</dbReference>
<keyword evidence="3" id="KW-1185">Reference proteome</keyword>
<gene>
    <name evidence="2" type="ORF">Ciccas_007532</name>
</gene>
<dbReference type="SUPFAM" id="SSF50494">
    <property type="entry name" value="Trypsin-like serine proteases"/>
    <property type="match status" value="1"/>
</dbReference>
<dbReference type="EMBL" id="JBJKFK010001170">
    <property type="protein sequence ID" value="KAL3313868.1"/>
    <property type="molecule type" value="Genomic_DNA"/>
</dbReference>
<reference evidence="2 3" key="1">
    <citation type="submission" date="2024-11" db="EMBL/GenBank/DDBJ databases">
        <title>Adaptive evolution of stress response genes in parasites aligns with host niche diversity.</title>
        <authorList>
            <person name="Hahn C."/>
            <person name="Resl P."/>
        </authorList>
    </citation>
    <scope>NUCLEOTIDE SEQUENCE [LARGE SCALE GENOMIC DNA]</scope>
    <source>
        <strain evidence="2">EGGRZ-B1_66</strain>
        <tissue evidence="2">Body</tissue>
    </source>
</reference>
<evidence type="ECO:0000313" key="3">
    <source>
        <dbReference type="Proteomes" id="UP001626550"/>
    </source>
</evidence>
<organism evidence="2 3">
    <name type="scientific">Cichlidogyrus casuarinus</name>
    <dbReference type="NCBI Taxonomy" id="1844966"/>
    <lineage>
        <taxon>Eukaryota</taxon>
        <taxon>Metazoa</taxon>
        <taxon>Spiralia</taxon>
        <taxon>Lophotrochozoa</taxon>
        <taxon>Platyhelminthes</taxon>
        <taxon>Monogenea</taxon>
        <taxon>Monopisthocotylea</taxon>
        <taxon>Dactylogyridea</taxon>
        <taxon>Ancyrocephalidae</taxon>
        <taxon>Cichlidogyrus</taxon>
    </lineage>
</organism>
<feature type="domain" description="Peptidase S1" evidence="1">
    <location>
        <begin position="41"/>
        <end position="82"/>
    </location>
</feature>
<sequence>MLLFFITCIATVQSACLTGRFSAVDRRIYVRSIPNPQFGPSKYLFSLYGRNTRASIYKNCAAVIVHRQWLLTVAHCVYRIYDPKSWIAVPGTIRYDFWVNSTFSMSLQ</sequence>
<protein>
    <recommendedName>
        <fullName evidence="1">Peptidase S1 domain-containing protein</fullName>
    </recommendedName>
</protein>
<evidence type="ECO:0000313" key="2">
    <source>
        <dbReference type="EMBL" id="KAL3313868.1"/>
    </source>
</evidence>
<accession>A0ABD2Q2M8</accession>
<dbReference type="Pfam" id="PF00089">
    <property type="entry name" value="Trypsin"/>
    <property type="match status" value="1"/>
</dbReference>
<comment type="caution">
    <text evidence="2">The sequence shown here is derived from an EMBL/GenBank/DDBJ whole genome shotgun (WGS) entry which is preliminary data.</text>
</comment>
<evidence type="ECO:0000259" key="1">
    <source>
        <dbReference type="Pfam" id="PF00089"/>
    </source>
</evidence>
<proteinExistence type="predicted"/>
<dbReference type="InterPro" id="IPR043504">
    <property type="entry name" value="Peptidase_S1_PA_chymotrypsin"/>
</dbReference>
<dbReference type="InterPro" id="IPR001254">
    <property type="entry name" value="Trypsin_dom"/>
</dbReference>
<dbReference type="InterPro" id="IPR009003">
    <property type="entry name" value="Peptidase_S1_PA"/>
</dbReference>
<dbReference type="Proteomes" id="UP001626550">
    <property type="component" value="Unassembled WGS sequence"/>
</dbReference>
<name>A0ABD2Q2M8_9PLAT</name>